<feature type="transmembrane region" description="Helical" evidence="1">
    <location>
        <begin position="25"/>
        <end position="47"/>
    </location>
</feature>
<evidence type="ECO:0000313" key="2">
    <source>
        <dbReference type="EMBL" id="RBW70580.1"/>
    </source>
</evidence>
<dbReference type="InterPro" id="IPR016977">
    <property type="entry name" value="ComGF"/>
</dbReference>
<protein>
    <recommendedName>
        <fullName evidence="4">Prepilin-type N-terminal cleavage/methylation domain-containing protein</fullName>
    </recommendedName>
</protein>
<accession>A0A366XW04</accession>
<dbReference type="RefSeq" id="WP_113805032.1">
    <property type="nucleotide sequence ID" value="NZ_QOCW01000004.1"/>
</dbReference>
<name>A0A366XW04_9BACI</name>
<dbReference type="OrthoDB" id="2361316at2"/>
<dbReference type="Pfam" id="PF15980">
    <property type="entry name" value="ComGF"/>
    <property type="match status" value="1"/>
</dbReference>
<evidence type="ECO:0000256" key="1">
    <source>
        <dbReference type="SAM" id="Phobius"/>
    </source>
</evidence>
<dbReference type="EMBL" id="QOCW01000004">
    <property type="protein sequence ID" value="RBW70580.1"/>
    <property type="molecule type" value="Genomic_DNA"/>
</dbReference>
<keyword evidence="1" id="KW-0472">Membrane</keyword>
<gene>
    <name evidence="2" type="ORF">DS031_06065</name>
</gene>
<sequence length="155" mass="17711">MNENIKNAYKLNNSHSQSGFTLMEAMLAFSVICTIFAFFPLVMNVFYEKKSDGLNQKEVELFLNQAGKEIREAKALNETWRKLEMINRNGETVTYERYGALIRRQVNGMGHEVMLQNVEGFSFSVSGEQVEISISGKDGNRLKRVFSSRNTVLLQ</sequence>
<keyword evidence="1" id="KW-1133">Transmembrane helix</keyword>
<evidence type="ECO:0008006" key="4">
    <source>
        <dbReference type="Google" id="ProtNLM"/>
    </source>
</evidence>
<keyword evidence="1" id="KW-0812">Transmembrane</keyword>
<dbReference type="AlphaFoldDB" id="A0A366XW04"/>
<proteinExistence type="predicted"/>
<comment type="caution">
    <text evidence="2">The sequence shown here is derived from an EMBL/GenBank/DDBJ whole genome shotgun (WGS) entry which is preliminary data.</text>
</comment>
<dbReference type="NCBIfam" id="NF041002">
    <property type="entry name" value="pilin_ComGF"/>
    <property type="match status" value="1"/>
</dbReference>
<organism evidence="2 3">
    <name type="scientific">Bacillus taeanensis</name>
    <dbReference type="NCBI Taxonomy" id="273032"/>
    <lineage>
        <taxon>Bacteria</taxon>
        <taxon>Bacillati</taxon>
        <taxon>Bacillota</taxon>
        <taxon>Bacilli</taxon>
        <taxon>Bacillales</taxon>
        <taxon>Bacillaceae</taxon>
        <taxon>Bacillus</taxon>
    </lineage>
</organism>
<evidence type="ECO:0000313" key="3">
    <source>
        <dbReference type="Proteomes" id="UP000253314"/>
    </source>
</evidence>
<keyword evidence="3" id="KW-1185">Reference proteome</keyword>
<dbReference type="Proteomes" id="UP000253314">
    <property type="component" value="Unassembled WGS sequence"/>
</dbReference>
<reference evidence="2 3" key="1">
    <citation type="submission" date="2018-07" db="EMBL/GenBank/DDBJ databases">
        <title>Lottiidibacillus patelloidae gen. nov., sp. nov., isolated from the intestinal tract of a marine limpet and the reclassification of B. taeanensis BH030017T, B. algicola KMM 3737T and B. hwajinpoensis SW-72T as genus Lottiidibacillus.</title>
        <authorList>
            <person name="Liu R."/>
            <person name="Huang Z."/>
        </authorList>
    </citation>
    <scope>NUCLEOTIDE SEQUENCE [LARGE SCALE GENOMIC DNA]</scope>
    <source>
        <strain evidence="2 3">BH030017</strain>
    </source>
</reference>